<comment type="function">
    <text evidence="1">The aspartyl protease (PR) mediates the proteolytic cleavages of the Gag and Gag-Pol polyproteins after assembly of the VLP.</text>
</comment>
<reference evidence="19" key="1">
    <citation type="journal article" date="2022" name="Int. J. Mol. Sci.">
        <title>Draft Genome of Tanacetum Coccineum: Genomic Comparison of Closely Related Tanacetum-Family Plants.</title>
        <authorList>
            <person name="Yamashiro T."/>
            <person name="Shiraishi A."/>
            <person name="Nakayama K."/>
            <person name="Satake H."/>
        </authorList>
    </citation>
    <scope>NUCLEOTIDE SEQUENCE</scope>
</reference>
<keyword evidence="11" id="KW-0229">DNA integration</keyword>
<evidence type="ECO:0000256" key="10">
    <source>
        <dbReference type="ARBA" id="ARBA00022842"/>
    </source>
</evidence>
<dbReference type="PANTHER" id="PTHR42648">
    <property type="entry name" value="TRANSPOSASE, PUTATIVE-RELATED"/>
    <property type="match status" value="1"/>
</dbReference>
<keyword evidence="12" id="KW-0695">RNA-directed DNA polymerase</keyword>
<dbReference type="InterPro" id="IPR039537">
    <property type="entry name" value="Retrotran_Ty1/copia-like"/>
</dbReference>
<keyword evidence="13" id="KW-0808">Transferase</keyword>
<evidence type="ECO:0000256" key="14">
    <source>
        <dbReference type="ARBA" id="ARBA00023113"/>
    </source>
</evidence>
<evidence type="ECO:0000256" key="16">
    <source>
        <dbReference type="SAM" id="MobiDB-lite"/>
    </source>
</evidence>
<dbReference type="InterPro" id="IPR036397">
    <property type="entry name" value="RNaseH_sf"/>
</dbReference>
<evidence type="ECO:0000259" key="17">
    <source>
        <dbReference type="Pfam" id="PF22936"/>
    </source>
</evidence>
<evidence type="ECO:0000259" key="18">
    <source>
        <dbReference type="Pfam" id="PF25597"/>
    </source>
</evidence>
<protein>
    <submittedName>
        <fullName evidence="19">Retrovirus-related pol polyprotein from transposon TNT 1-94</fullName>
    </submittedName>
</protein>
<keyword evidence="14" id="KW-0917">Virion maturation</keyword>
<reference evidence="19" key="2">
    <citation type="submission" date="2022-01" db="EMBL/GenBank/DDBJ databases">
        <authorList>
            <person name="Yamashiro T."/>
            <person name="Shiraishi A."/>
            <person name="Satake H."/>
            <person name="Nakayama K."/>
        </authorList>
    </citation>
    <scope>NUCLEOTIDE SEQUENCE</scope>
</reference>
<feature type="domain" description="Retrovirus-related Pol polyprotein from transposon TNT 1-94-like beta-barrel" evidence="17">
    <location>
        <begin position="1"/>
        <end position="69"/>
    </location>
</feature>
<evidence type="ECO:0000256" key="3">
    <source>
        <dbReference type="ARBA" id="ARBA00022670"/>
    </source>
</evidence>
<dbReference type="EMBL" id="BQNB010015008">
    <property type="protein sequence ID" value="GJT34938.1"/>
    <property type="molecule type" value="Genomic_DNA"/>
</dbReference>
<evidence type="ECO:0000256" key="2">
    <source>
        <dbReference type="ARBA" id="ARBA00022612"/>
    </source>
</evidence>
<evidence type="ECO:0000256" key="11">
    <source>
        <dbReference type="ARBA" id="ARBA00022908"/>
    </source>
</evidence>
<keyword evidence="13" id="KW-0548">Nucleotidyltransferase</keyword>
<name>A0ABQ5D8M9_9ASTR</name>
<keyword evidence="2" id="KW-1188">Viral release from host cell</keyword>
<evidence type="ECO:0000256" key="6">
    <source>
        <dbReference type="ARBA" id="ARBA00022741"/>
    </source>
</evidence>
<evidence type="ECO:0000256" key="7">
    <source>
        <dbReference type="ARBA" id="ARBA00022759"/>
    </source>
</evidence>
<feature type="region of interest" description="Disordered" evidence="16">
    <location>
        <begin position="202"/>
        <end position="288"/>
    </location>
</feature>
<keyword evidence="9" id="KW-0067">ATP-binding</keyword>
<keyword evidence="6" id="KW-0547">Nucleotide-binding</keyword>
<evidence type="ECO:0000256" key="13">
    <source>
        <dbReference type="ARBA" id="ARBA00022932"/>
    </source>
</evidence>
<proteinExistence type="predicted"/>
<evidence type="ECO:0000256" key="15">
    <source>
        <dbReference type="ARBA" id="ARBA00023172"/>
    </source>
</evidence>
<dbReference type="Pfam" id="PF22936">
    <property type="entry name" value="Pol_BBD"/>
    <property type="match status" value="1"/>
</dbReference>
<dbReference type="PANTHER" id="PTHR42648:SF11">
    <property type="entry name" value="TRANSPOSON TY4-P GAG-POL POLYPROTEIN"/>
    <property type="match status" value="1"/>
</dbReference>
<evidence type="ECO:0000256" key="4">
    <source>
        <dbReference type="ARBA" id="ARBA00022722"/>
    </source>
</evidence>
<keyword evidence="15" id="KW-0233">DNA recombination</keyword>
<keyword evidence="10" id="KW-0460">Magnesium</keyword>
<organism evidence="19 20">
    <name type="scientific">Tanacetum coccineum</name>
    <dbReference type="NCBI Taxonomy" id="301880"/>
    <lineage>
        <taxon>Eukaryota</taxon>
        <taxon>Viridiplantae</taxon>
        <taxon>Streptophyta</taxon>
        <taxon>Embryophyta</taxon>
        <taxon>Tracheophyta</taxon>
        <taxon>Spermatophyta</taxon>
        <taxon>Magnoliopsida</taxon>
        <taxon>eudicotyledons</taxon>
        <taxon>Gunneridae</taxon>
        <taxon>Pentapetalae</taxon>
        <taxon>asterids</taxon>
        <taxon>campanulids</taxon>
        <taxon>Asterales</taxon>
        <taxon>Asteraceae</taxon>
        <taxon>Asteroideae</taxon>
        <taxon>Anthemideae</taxon>
        <taxon>Anthemidinae</taxon>
        <taxon>Tanacetum</taxon>
    </lineage>
</organism>
<evidence type="ECO:0000256" key="5">
    <source>
        <dbReference type="ARBA" id="ARBA00022723"/>
    </source>
</evidence>
<evidence type="ECO:0000256" key="9">
    <source>
        <dbReference type="ARBA" id="ARBA00022840"/>
    </source>
</evidence>
<dbReference type="Gene3D" id="3.30.420.10">
    <property type="entry name" value="Ribonuclease H-like superfamily/Ribonuclease H"/>
    <property type="match status" value="1"/>
</dbReference>
<evidence type="ECO:0000313" key="20">
    <source>
        <dbReference type="Proteomes" id="UP001151760"/>
    </source>
</evidence>
<sequence length="311" mass="34809">MTGDRTKFKDLDEGFKSQVRLGDNKQLRIEGQGTTEISIGNKNKFIQDVCYAPCLAHNLLSVGQLMETGHSLLFDDGKCVVKHKATGKIIASAYMTSNRIQRKLMAPYSPEQNKVAERKNRTIVEMTHCMLKQKGERHKLDGKSQKHVFIGYCMQSKAYRLYEPISKKVVISQNVVFDEDASWNWDEKVVSVNAQDEVFTTFENREIPAPTSTSTSPVQSSPSTPTSSATRSLVSSPTSSGNNTKTGQMESMQLRRSEHGGIPRRRFQIEGESSSPQDMSNGDDPDDTFALFSSDFVHVEEALKMKNGKRL</sequence>
<feature type="compositionally biased region" description="Polar residues" evidence="16">
    <location>
        <begin position="271"/>
        <end position="280"/>
    </location>
</feature>
<feature type="domain" description="Retroviral polymerase SH3-like" evidence="18">
    <location>
        <begin position="133"/>
        <end position="188"/>
    </location>
</feature>
<keyword evidence="3" id="KW-0645">Protease</keyword>
<keyword evidence="7" id="KW-0255">Endonuclease</keyword>
<dbReference type="InterPro" id="IPR054722">
    <property type="entry name" value="PolX-like_BBD"/>
</dbReference>
<gene>
    <name evidence="19" type="ORF">Tco_0925357</name>
</gene>
<dbReference type="SUPFAM" id="SSF53098">
    <property type="entry name" value="Ribonuclease H-like"/>
    <property type="match status" value="1"/>
</dbReference>
<keyword evidence="13" id="KW-0239">DNA-directed DNA polymerase</keyword>
<dbReference type="InterPro" id="IPR057670">
    <property type="entry name" value="SH3_retrovirus"/>
</dbReference>
<keyword evidence="20" id="KW-1185">Reference proteome</keyword>
<feature type="compositionally biased region" description="Low complexity" evidence="16">
    <location>
        <begin position="208"/>
        <end position="232"/>
    </location>
</feature>
<feature type="compositionally biased region" description="Polar residues" evidence="16">
    <location>
        <begin position="233"/>
        <end position="251"/>
    </location>
</feature>
<accession>A0ABQ5D8M9</accession>
<keyword evidence="8" id="KW-0378">Hydrolase</keyword>
<dbReference type="InterPro" id="IPR012337">
    <property type="entry name" value="RNaseH-like_sf"/>
</dbReference>
<keyword evidence="4" id="KW-0540">Nuclease</keyword>
<evidence type="ECO:0000256" key="12">
    <source>
        <dbReference type="ARBA" id="ARBA00022918"/>
    </source>
</evidence>
<dbReference type="Pfam" id="PF25597">
    <property type="entry name" value="SH3_retrovirus"/>
    <property type="match status" value="1"/>
</dbReference>
<evidence type="ECO:0000256" key="8">
    <source>
        <dbReference type="ARBA" id="ARBA00022801"/>
    </source>
</evidence>
<comment type="caution">
    <text evidence="19">The sequence shown here is derived from an EMBL/GenBank/DDBJ whole genome shotgun (WGS) entry which is preliminary data.</text>
</comment>
<keyword evidence="5" id="KW-0479">Metal-binding</keyword>
<evidence type="ECO:0000313" key="19">
    <source>
        <dbReference type="EMBL" id="GJT34938.1"/>
    </source>
</evidence>
<evidence type="ECO:0000256" key="1">
    <source>
        <dbReference type="ARBA" id="ARBA00002180"/>
    </source>
</evidence>
<dbReference type="Proteomes" id="UP001151760">
    <property type="component" value="Unassembled WGS sequence"/>
</dbReference>